<evidence type="ECO:0000313" key="11">
    <source>
        <dbReference type="Proteomes" id="UP000661112"/>
    </source>
</evidence>
<evidence type="ECO:0000256" key="1">
    <source>
        <dbReference type="ARBA" id="ARBA00022741"/>
    </source>
</evidence>
<evidence type="ECO:0000256" key="7">
    <source>
        <dbReference type="ARBA" id="ARBA00034808"/>
    </source>
</evidence>
<dbReference type="PANTHER" id="PTHR11070:SF2">
    <property type="entry name" value="ATP-DEPENDENT DNA HELICASE SRS2"/>
    <property type="match status" value="1"/>
</dbReference>
<dbReference type="Pfam" id="PF13361">
    <property type="entry name" value="UvrD_C"/>
    <property type="match status" value="2"/>
</dbReference>
<evidence type="ECO:0000313" key="10">
    <source>
        <dbReference type="EMBL" id="MBD2505154.1"/>
    </source>
</evidence>
<comment type="catalytic activity">
    <reaction evidence="8">
        <text>ATP + H2O = ADP + phosphate + H(+)</text>
        <dbReference type="Rhea" id="RHEA:13065"/>
        <dbReference type="ChEBI" id="CHEBI:15377"/>
        <dbReference type="ChEBI" id="CHEBI:15378"/>
        <dbReference type="ChEBI" id="CHEBI:30616"/>
        <dbReference type="ChEBI" id="CHEBI:43474"/>
        <dbReference type="ChEBI" id="CHEBI:456216"/>
        <dbReference type="EC" id="5.6.2.4"/>
    </reaction>
</comment>
<evidence type="ECO:0000256" key="8">
    <source>
        <dbReference type="ARBA" id="ARBA00048988"/>
    </source>
</evidence>
<dbReference type="Proteomes" id="UP000661112">
    <property type="component" value="Unassembled WGS sequence"/>
</dbReference>
<organism evidence="10 11">
    <name type="scientific">Anabaena azotica FACHB-119</name>
    <dbReference type="NCBI Taxonomy" id="947527"/>
    <lineage>
        <taxon>Bacteria</taxon>
        <taxon>Bacillati</taxon>
        <taxon>Cyanobacteriota</taxon>
        <taxon>Cyanophyceae</taxon>
        <taxon>Nostocales</taxon>
        <taxon>Nostocaceae</taxon>
        <taxon>Anabaena</taxon>
        <taxon>Anabaena azotica</taxon>
    </lineage>
</organism>
<sequence>MATLIPSFNSCSMTMTPGEKRLAQRLEEKLEDDYLLWYNVPVGKKRLHPDFIVLHPSRGLFILEVKDWKLDTIKSINPATVTLITEDGVKEVKHPLQQARDYALAVKKMLEKDPALVQKEGNHQGKLILPYGYGVVLTNISRKDFNSSELNAVFEEHLIICKDEMLPSTDIGEFQQRLWDLSGYQFGKTLTSSQIDRIRWHIFPDLRPDNQFTPDTSTDEETAELVIPDILKIMDLQQEQLARSLGDGHRVIHGVAGSGKTMILAYRCQHLAQKDGKQILVLCFNVSLAAKLRQMIEHKGLKDRVKVRHFHGWCVDKLKEHRIPQPNRTEYSGEAYVAELVNRVIASVDAKLIPAGAYGAVMLDEGHDFKPEWLKLIAQMVDPETNSLLILYDDAQNLYGEKRDKKFSFKSVGIQAQGRTTILKLNYRNTEQVLKVAYEFAKEVMTPTTGDDDQVVLVEPTSAGRQGPVPSLIKLPSFKHEVEYLAQRVQQLHERNMPWNEMAIIYRSKFMGDRIYQDFQKLQIPVEWVNANNDSRNYNPDEQSIKLITMFSSKGLEFPVVLIPGIGFMPHRYNTPEEEARLLYVAMTRAIDQLIMTCDRSSGFTERLEVVLGKVAVR</sequence>
<dbReference type="Pfam" id="PF00580">
    <property type="entry name" value="UvrD-helicase"/>
    <property type="match status" value="1"/>
</dbReference>
<dbReference type="InterPro" id="IPR014017">
    <property type="entry name" value="DNA_helicase_UvrD-like_C"/>
</dbReference>
<comment type="catalytic activity">
    <reaction evidence="6">
        <text>Couples ATP hydrolysis with the unwinding of duplex DNA by translocating in the 3'-5' direction.</text>
        <dbReference type="EC" id="5.6.2.4"/>
    </reaction>
</comment>
<feature type="domain" description="NERD" evidence="9">
    <location>
        <begin position="14"/>
        <end position="129"/>
    </location>
</feature>
<dbReference type="EC" id="5.6.2.4" evidence="7"/>
<dbReference type="InterPro" id="IPR014016">
    <property type="entry name" value="UvrD-like_ATP-bd"/>
</dbReference>
<keyword evidence="1" id="KW-0547">Nucleotide-binding</keyword>
<keyword evidence="2" id="KW-0378">Hydrolase</keyword>
<evidence type="ECO:0000259" key="9">
    <source>
        <dbReference type="PROSITE" id="PS50965"/>
    </source>
</evidence>
<keyword evidence="11" id="KW-1185">Reference proteome</keyword>
<protein>
    <recommendedName>
        <fullName evidence="7">DNA 3'-5' helicase</fullName>
        <ecNumber evidence="7">5.6.2.4</ecNumber>
    </recommendedName>
</protein>
<dbReference type="Pfam" id="PF08378">
    <property type="entry name" value="NERD"/>
    <property type="match status" value="1"/>
</dbReference>
<evidence type="ECO:0000256" key="4">
    <source>
        <dbReference type="ARBA" id="ARBA00022840"/>
    </source>
</evidence>
<dbReference type="PROSITE" id="PS50965">
    <property type="entry name" value="NERD"/>
    <property type="match status" value="1"/>
</dbReference>
<evidence type="ECO:0000256" key="2">
    <source>
        <dbReference type="ARBA" id="ARBA00022801"/>
    </source>
</evidence>
<evidence type="ECO:0000256" key="3">
    <source>
        <dbReference type="ARBA" id="ARBA00022806"/>
    </source>
</evidence>
<evidence type="ECO:0000256" key="5">
    <source>
        <dbReference type="ARBA" id="ARBA00023235"/>
    </source>
</evidence>
<keyword evidence="4" id="KW-0067">ATP-binding</keyword>
<evidence type="ECO:0000256" key="6">
    <source>
        <dbReference type="ARBA" id="ARBA00034617"/>
    </source>
</evidence>
<dbReference type="InterPro" id="IPR000212">
    <property type="entry name" value="DNA_helicase_UvrD/REP"/>
</dbReference>
<proteinExistence type="predicted"/>
<dbReference type="InterPro" id="IPR027417">
    <property type="entry name" value="P-loop_NTPase"/>
</dbReference>
<dbReference type="SUPFAM" id="SSF52540">
    <property type="entry name" value="P-loop containing nucleoside triphosphate hydrolases"/>
    <property type="match status" value="1"/>
</dbReference>
<gene>
    <name evidence="10" type="ORF">H6G83_31895</name>
</gene>
<comment type="caution">
    <text evidence="10">The sequence shown here is derived from an EMBL/GenBank/DDBJ whole genome shotgun (WGS) entry which is preliminary data.</text>
</comment>
<dbReference type="EMBL" id="JACJSG010000071">
    <property type="protein sequence ID" value="MBD2505154.1"/>
    <property type="molecule type" value="Genomic_DNA"/>
</dbReference>
<name>A0ABR8DDL1_9NOST</name>
<dbReference type="Gene3D" id="3.40.50.300">
    <property type="entry name" value="P-loop containing nucleotide triphosphate hydrolases"/>
    <property type="match status" value="2"/>
</dbReference>
<keyword evidence="3" id="KW-0347">Helicase</keyword>
<keyword evidence="5" id="KW-0413">Isomerase</keyword>
<dbReference type="InterPro" id="IPR011528">
    <property type="entry name" value="NERD"/>
</dbReference>
<accession>A0ABR8DDL1</accession>
<reference evidence="10 11" key="1">
    <citation type="journal article" date="2020" name="ISME J.">
        <title>Comparative genomics reveals insights into cyanobacterial evolution and habitat adaptation.</title>
        <authorList>
            <person name="Chen M.Y."/>
            <person name="Teng W.K."/>
            <person name="Zhao L."/>
            <person name="Hu C.X."/>
            <person name="Zhou Y.K."/>
            <person name="Han B.P."/>
            <person name="Song L.R."/>
            <person name="Shu W.S."/>
        </authorList>
    </citation>
    <scope>NUCLEOTIDE SEQUENCE [LARGE SCALE GENOMIC DNA]</scope>
    <source>
        <strain evidence="10 11">FACHB-119</strain>
    </source>
</reference>
<dbReference type="PANTHER" id="PTHR11070">
    <property type="entry name" value="UVRD / RECB / PCRA DNA HELICASE FAMILY MEMBER"/>
    <property type="match status" value="1"/>
</dbReference>